<feature type="transmembrane region" description="Helical" evidence="1">
    <location>
        <begin position="13"/>
        <end position="34"/>
    </location>
</feature>
<keyword evidence="1" id="KW-1133">Transmembrane helix</keyword>
<dbReference type="RefSeq" id="WP_238752008.1">
    <property type="nucleotide sequence ID" value="NZ_CAKLPZ010000004.1"/>
</dbReference>
<keyword evidence="1" id="KW-0472">Membrane</keyword>
<comment type="caution">
    <text evidence="2">The sequence shown here is derived from an EMBL/GenBank/DDBJ whole genome shotgun (WGS) entry which is preliminary data.</text>
</comment>
<evidence type="ECO:0000313" key="2">
    <source>
        <dbReference type="EMBL" id="CAH1002151.1"/>
    </source>
</evidence>
<keyword evidence="1" id="KW-0812">Transmembrane</keyword>
<accession>A0ABN8FDC8</accession>
<evidence type="ECO:0000313" key="3">
    <source>
        <dbReference type="Proteomes" id="UP000837803"/>
    </source>
</evidence>
<dbReference type="Proteomes" id="UP000837803">
    <property type="component" value="Unassembled WGS sequence"/>
</dbReference>
<proteinExistence type="predicted"/>
<evidence type="ECO:0008006" key="4">
    <source>
        <dbReference type="Google" id="ProtNLM"/>
    </source>
</evidence>
<evidence type="ECO:0000256" key="1">
    <source>
        <dbReference type="SAM" id="Phobius"/>
    </source>
</evidence>
<sequence length="144" mass="15987">MEAAAFIPDLGDLYITLAVCAVVIVLMVYLGVRASKQAGADPRRRVLLPMLAYFGGLLALMAFLGALWTTFKYPTVTIAPTTILIGKEEQPLPRLTNVRLEAVGRGVNTGERVLLLQTRDRRNYAFPADRYDIQRMYTLIKAGQ</sequence>
<reference evidence="2" key="1">
    <citation type="submission" date="2021-12" db="EMBL/GenBank/DDBJ databases">
        <authorList>
            <person name="Rodrigo-Torres L."/>
            <person name="Arahal R. D."/>
            <person name="Lucena T."/>
        </authorList>
    </citation>
    <scope>NUCLEOTIDE SEQUENCE</scope>
    <source>
        <strain evidence="2">CECT 8419</strain>
    </source>
</reference>
<protein>
    <recommendedName>
        <fullName evidence="4">PH domain-containing protein</fullName>
    </recommendedName>
</protein>
<dbReference type="EMBL" id="CAKLPZ010000004">
    <property type="protein sequence ID" value="CAH1002151.1"/>
    <property type="molecule type" value="Genomic_DNA"/>
</dbReference>
<keyword evidence="3" id="KW-1185">Reference proteome</keyword>
<name>A0ABN8FDC8_9BACT</name>
<feature type="transmembrane region" description="Helical" evidence="1">
    <location>
        <begin position="46"/>
        <end position="68"/>
    </location>
</feature>
<organism evidence="2 3">
    <name type="scientific">Neolewinella maritima</name>
    <dbReference type="NCBI Taxonomy" id="1383882"/>
    <lineage>
        <taxon>Bacteria</taxon>
        <taxon>Pseudomonadati</taxon>
        <taxon>Bacteroidota</taxon>
        <taxon>Saprospiria</taxon>
        <taxon>Saprospirales</taxon>
        <taxon>Lewinellaceae</taxon>
        <taxon>Neolewinella</taxon>
    </lineage>
</organism>
<gene>
    <name evidence="2" type="ORF">LEM8419_03068</name>
</gene>